<protein>
    <submittedName>
        <fullName evidence="2">Putative ribonuclease H-like domain-containing protein</fullName>
    </submittedName>
</protein>
<dbReference type="GO" id="GO:0003676">
    <property type="term" value="F:nucleic acid binding"/>
    <property type="evidence" value="ECO:0007669"/>
    <property type="project" value="InterPro"/>
</dbReference>
<dbReference type="PANTHER" id="PTHR47723">
    <property type="entry name" value="OS05G0353850 PROTEIN"/>
    <property type="match status" value="1"/>
</dbReference>
<evidence type="ECO:0000259" key="1">
    <source>
        <dbReference type="Pfam" id="PF13456"/>
    </source>
</evidence>
<keyword evidence="3" id="KW-1185">Reference proteome</keyword>
<dbReference type="Gene3D" id="3.30.420.10">
    <property type="entry name" value="Ribonuclease H-like superfamily/Ribonuclease H"/>
    <property type="match status" value="1"/>
</dbReference>
<dbReference type="Pfam" id="PF13456">
    <property type="entry name" value="RVT_3"/>
    <property type="match status" value="1"/>
</dbReference>
<dbReference type="EMBL" id="JAAIUW010000005">
    <property type="protein sequence ID" value="KAF7829880.1"/>
    <property type="molecule type" value="Genomic_DNA"/>
</dbReference>
<dbReference type="InterPro" id="IPR002156">
    <property type="entry name" value="RNaseH_domain"/>
</dbReference>
<dbReference type="Proteomes" id="UP000634136">
    <property type="component" value="Unassembled WGS sequence"/>
</dbReference>
<dbReference type="InterPro" id="IPR036397">
    <property type="entry name" value="RNaseH_sf"/>
</dbReference>
<gene>
    <name evidence="2" type="ORF">G2W53_012213</name>
</gene>
<dbReference type="SUPFAM" id="SSF53098">
    <property type="entry name" value="Ribonuclease H-like"/>
    <property type="match status" value="1"/>
</dbReference>
<organism evidence="2 3">
    <name type="scientific">Senna tora</name>
    <dbReference type="NCBI Taxonomy" id="362788"/>
    <lineage>
        <taxon>Eukaryota</taxon>
        <taxon>Viridiplantae</taxon>
        <taxon>Streptophyta</taxon>
        <taxon>Embryophyta</taxon>
        <taxon>Tracheophyta</taxon>
        <taxon>Spermatophyta</taxon>
        <taxon>Magnoliopsida</taxon>
        <taxon>eudicotyledons</taxon>
        <taxon>Gunneridae</taxon>
        <taxon>Pentapetalae</taxon>
        <taxon>rosids</taxon>
        <taxon>fabids</taxon>
        <taxon>Fabales</taxon>
        <taxon>Fabaceae</taxon>
        <taxon>Caesalpinioideae</taxon>
        <taxon>Cassia clade</taxon>
        <taxon>Senna</taxon>
    </lineage>
</organism>
<dbReference type="GO" id="GO:0004523">
    <property type="term" value="F:RNA-DNA hybrid ribonuclease activity"/>
    <property type="evidence" value="ECO:0007669"/>
    <property type="project" value="InterPro"/>
</dbReference>
<dbReference type="OrthoDB" id="1434060at2759"/>
<evidence type="ECO:0000313" key="2">
    <source>
        <dbReference type="EMBL" id="KAF7829880.1"/>
    </source>
</evidence>
<dbReference type="PANTHER" id="PTHR47723:SF19">
    <property type="entry name" value="POLYNUCLEOTIDYL TRANSFERASE, RIBONUCLEASE H-LIKE SUPERFAMILY PROTEIN"/>
    <property type="match status" value="1"/>
</dbReference>
<evidence type="ECO:0000313" key="3">
    <source>
        <dbReference type="Proteomes" id="UP000634136"/>
    </source>
</evidence>
<proteinExistence type="predicted"/>
<dbReference type="CDD" id="cd06222">
    <property type="entry name" value="RNase_H_like"/>
    <property type="match status" value="1"/>
</dbReference>
<dbReference type="AlphaFoldDB" id="A0A834WND2"/>
<feature type="domain" description="RNase H type-1" evidence="1">
    <location>
        <begin position="90"/>
        <end position="212"/>
    </location>
</feature>
<dbReference type="InterPro" id="IPR044730">
    <property type="entry name" value="RNase_H-like_dom_plant"/>
</dbReference>
<dbReference type="InterPro" id="IPR012337">
    <property type="entry name" value="RNaseH-like_sf"/>
</dbReference>
<reference evidence="2" key="1">
    <citation type="submission" date="2020-09" db="EMBL/GenBank/DDBJ databases">
        <title>Genome-Enabled Discovery of Anthraquinone Biosynthesis in Senna tora.</title>
        <authorList>
            <person name="Kang S.-H."/>
            <person name="Pandey R.P."/>
            <person name="Lee C.-M."/>
            <person name="Sim J.-S."/>
            <person name="Jeong J.-T."/>
            <person name="Choi B.-S."/>
            <person name="Jung M."/>
            <person name="Ginzburg D."/>
            <person name="Zhao K."/>
            <person name="Won S.Y."/>
            <person name="Oh T.-J."/>
            <person name="Yu Y."/>
            <person name="Kim N.-H."/>
            <person name="Lee O.R."/>
            <person name="Lee T.-H."/>
            <person name="Bashyal P."/>
            <person name="Kim T.-S."/>
            <person name="Lee W.-H."/>
            <person name="Kawkins C."/>
            <person name="Kim C.-K."/>
            <person name="Kim J.S."/>
            <person name="Ahn B.O."/>
            <person name="Rhee S.Y."/>
            <person name="Sohng J.K."/>
        </authorList>
    </citation>
    <scope>NUCLEOTIDE SEQUENCE</scope>
    <source>
        <tissue evidence="2">Leaf</tissue>
    </source>
</reference>
<accession>A0A834WND2</accession>
<dbReference type="InterPro" id="IPR053151">
    <property type="entry name" value="RNase_H-like"/>
</dbReference>
<sequence length="253" mass="28403">MDLQLTIRHSKKPYLRRETPKAQLWQQWNKSQIIKIHRTASNGSAPEKKKSLVARDAEFTFLSPNPIIRNGLVPIVLRWEPPALGWFKLNVDGSCLGPNSYIAAAGVIRNDNGNWVNGIAQFCGIGTSIQAELWGLYIGLIKAKELGIQLIEVECDCKAVVNFMSCSNISDAHPLAPLIYMCRSFLPQFSQCIVRHIYREKNSCTDLLAKHAAARKLPFTLYDVVSSFLFSVFWADLLGISSRRRISTNIEPG</sequence>
<comment type="caution">
    <text evidence="2">The sequence shown here is derived from an EMBL/GenBank/DDBJ whole genome shotgun (WGS) entry which is preliminary data.</text>
</comment>
<name>A0A834WND2_9FABA</name>